<dbReference type="SMART" id="SM00364">
    <property type="entry name" value="LRR_BAC"/>
    <property type="match status" value="5"/>
</dbReference>
<gene>
    <name evidence="6" type="ORF">MNOR_LOCUS5962</name>
</gene>
<dbReference type="SUPFAM" id="SSF52058">
    <property type="entry name" value="L domain-like"/>
    <property type="match status" value="1"/>
</dbReference>
<feature type="non-terminal residue" evidence="6">
    <location>
        <position position="517"/>
    </location>
</feature>
<dbReference type="SMART" id="SM00365">
    <property type="entry name" value="LRR_SD22"/>
    <property type="match status" value="5"/>
</dbReference>
<dbReference type="PANTHER" id="PTHR24366">
    <property type="entry name" value="IG(IMMUNOGLOBULIN) AND LRR(LEUCINE RICH REPEAT) DOMAINS"/>
    <property type="match status" value="1"/>
</dbReference>
<evidence type="ECO:0000256" key="4">
    <source>
        <dbReference type="SAM" id="Phobius"/>
    </source>
</evidence>
<dbReference type="Proteomes" id="UP001497623">
    <property type="component" value="Unassembled WGS sequence"/>
</dbReference>
<evidence type="ECO:0000256" key="2">
    <source>
        <dbReference type="ARBA" id="ARBA00022729"/>
    </source>
</evidence>
<evidence type="ECO:0000256" key="3">
    <source>
        <dbReference type="ARBA" id="ARBA00022737"/>
    </source>
</evidence>
<dbReference type="InterPro" id="IPR001611">
    <property type="entry name" value="Leu-rich_rpt"/>
</dbReference>
<evidence type="ECO:0000256" key="1">
    <source>
        <dbReference type="ARBA" id="ARBA00022614"/>
    </source>
</evidence>
<dbReference type="EMBL" id="CAXKWB010002374">
    <property type="protein sequence ID" value="CAL4066715.1"/>
    <property type="molecule type" value="Genomic_DNA"/>
</dbReference>
<evidence type="ECO:0000313" key="7">
    <source>
        <dbReference type="Proteomes" id="UP001497623"/>
    </source>
</evidence>
<keyword evidence="1" id="KW-0433">Leucine-rich repeat</keyword>
<name>A0AAV2PYP9_MEGNR</name>
<evidence type="ECO:0000313" key="6">
    <source>
        <dbReference type="EMBL" id="CAL4066715.1"/>
    </source>
</evidence>
<dbReference type="InterPro" id="IPR000483">
    <property type="entry name" value="Cys-rich_flank_reg_C"/>
</dbReference>
<dbReference type="PROSITE" id="PS51450">
    <property type="entry name" value="LRR"/>
    <property type="match status" value="3"/>
</dbReference>
<keyword evidence="4" id="KW-1133">Transmembrane helix</keyword>
<reference evidence="6 7" key="1">
    <citation type="submission" date="2024-05" db="EMBL/GenBank/DDBJ databases">
        <authorList>
            <person name="Wallberg A."/>
        </authorList>
    </citation>
    <scope>NUCLEOTIDE SEQUENCE [LARGE SCALE GENOMIC DNA]</scope>
</reference>
<dbReference type="InterPro" id="IPR032675">
    <property type="entry name" value="LRR_dom_sf"/>
</dbReference>
<protein>
    <recommendedName>
        <fullName evidence="5">LRRCT domain-containing protein</fullName>
    </recommendedName>
</protein>
<dbReference type="PANTHER" id="PTHR24366:SF170">
    <property type="entry name" value="RE50361P"/>
    <property type="match status" value="1"/>
</dbReference>
<proteinExistence type="predicted"/>
<organism evidence="6 7">
    <name type="scientific">Meganyctiphanes norvegica</name>
    <name type="common">Northern krill</name>
    <name type="synonym">Thysanopoda norvegica</name>
    <dbReference type="NCBI Taxonomy" id="48144"/>
    <lineage>
        <taxon>Eukaryota</taxon>
        <taxon>Metazoa</taxon>
        <taxon>Ecdysozoa</taxon>
        <taxon>Arthropoda</taxon>
        <taxon>Crustacea</taxon>
        <taxon>Multicrustacea</taxon>
        <taxon>Malacostraca</taxon>
        <taxon>Eumalacostraca</taxon>
        <taxon>Eucarida</taxon>
        <taxon>Euphausiacea</taxon>
        <taxon>Euphausiidae</taxon>
        <taxon>Meganyctiphanes</taxon>
    </lineage>
</organism>
<dbReference type="InterPro" id="IPR003591">
    <property type="entry name" value="Leu-rich_rpt_typical-subtyp"/>
</dbReference>
<comment type="caution">
    <text evidence="6">The sequence shown here is derived from an EMBL/GenBank/DDBJ whole genome shotgun (WGS) entry which is preliminary data.</text>
</comment>
<accession>A0AAV2PYP9</accession>
<keyword evidence="4" id="KW-0812">Transmembrane</keyword>
<evidence type="ECO:0000259" key="5">
    <source>
        <dbReference type="SMART" id="SM00082"/>
    </source>
</evidence>
<keyword evidence="2" id="KW-0732">Signal</keyword>
<dbReference type="SMART" id="SM00369">
    <property type="entry name" value="LRR_TYP"/>
    <property type="match status" value="11"/>
</dbReference>
<dbReference type="AlphaFoldDB" id="A0AAV2PYP9"/>
<feature type="transmembrane region" description="Helical" evidence="4">
    <location>
        <begin position="494"/>
        <end position="516"/>
    </location>
</feature>
<feature type="transmembrane region" description="Helical" evidence="4">
    <location>
        <begin position="25"/>
        <end position="44"/>
    </location>
</feature>
<keyword evidence="4" id="KW-0472">Membrane</keyword>
<dbReference type="Pfam" id="PF13855">
    <property type="entry name" value="LRR_8"/>
    <property type="match status" value="3"/>
</dbReference>
<keyword evidence="7" id="KW-1185">Reference proteome</keyword>
<sequence>MVDSELCKSINQDSLLMQRTPVRQYRVNMFILVAIGLVTVVNLPSHATGAAVRMVCPPHREILPCTCKVMMKGLDIVCENSEEKQIRTALELLKKRPFTIYWMKIRNCNLPRMADYTFLGLDVRHLHIIRSNVSVIERSSLAMLGSTLESLDLANNNLERVPSDALQSLKKLSFLNLNYNSLVELTDMAFYGLTALERLSLYANQIHLIRDDTFKGLRRLRRLNLGKNRLTEIPPNALHNLAQLETLDVQENLISRIHEGTFSGLTKLDMLRLEHNQIESLQDDVFSGLPLLNRLNIENNYIESISDKAFNGLENILEWLELGSNRLDHVPSTPLRPLHNLRQLDLDSNRITAVEPDAFTGFGSSLRYLILNKNNIASISTGTFEGLISIEWLALSDNDLTTFNQEIADPIIGTLKHIDLSNNPLECTCNLQWLWSWLNDPNTSEPPEEAYCMTRDRKLHSIKNLPVDDLACPIFEHRYHASKGGKIATISHQLLFLSTVLIYTAIFVNQYVTILIT</sequence>
<keyword evidence="3" id="KW-0677">Repeat</keyword>
<dbReference type="Gene3D" id="3.80.10.10">
    <property type="entry name" value="Ribonuclease Inhibitor"/>
    <property type="match status" value="3"/>
</dbReference>
<dbReference type="FunFam" id="3.80.10.10:FF:001164">
    <property type="entry name" value="GH01279p"/>
    <property type="match status" value="1"/>
</dbReference>
<dbReference type="SMART" id="SM00082">
    <property type="entry name" value="LRRCT"/>
    <property type="match status" value="1"/>
</dbReference>
<feature type="domain" description="LRRCT" evidence="5">
    <location>
        <begin position="423"/>
        <end position="473"/>
    </location>
</feature>